<evidence type="ECO:0000256" key="5">
    <source>
        <dbReference type="ARBA" id="ARBA00022840"/>
    </source>
</evidence>
<dbReference type="CDD" id="cd14131">
    <property type="entry name" value="PKc_Mps1"/>
    <property type="match status" value="1"/>
</dbReference>
<evidence type="ECO:0000256" key="6">
    <source>
        <dbReference type="SAM" id="MobiDB-lite"/>
    </source>
</evidence>
<dbReference type="GO" id="GO:0005634">
    <property type="term" value="C:nucleus"/>
    <property type="evidence" value="ECO:0007669"/>
    <property type="project" value="TreeGrafter"/>
</dbReference>
<dbReference type="GO" id="GO:0098813">
    <property type="term" value="P:nuclear chromosome segregation"/>
    <property type="evidence" value="ECO:0007669"/>
    <property type="project" value="UniProtKB-ARBA"/>
</dbReference>
<feature type="region of interest" description="Disordered" evidence="6">
    <location>
        <begin position="1"/>
        <end position="21"/>
    </location>
</feature>
<feature type="compositionally biased region" description="Basic and acidic residues" evidence="6">
    <location>
        <begin position="74"/>
        <end position="88"/>
    </location>
</feature>
<feature type="region of interest" description="Disordered" evidence="6">
    <location>
        <begin position="30"/>
        <end position="49"/>
    </location>
</feature>
<gene>
    <name evidence="10" type="ORF">E3Q01_03744</name>
    <name evidence="9" type="ORF">E3Q10_03775</name>
    <name evidence="8" type="ORF">E3Q22_03807</name>
</gene>
<dbReference type="GO" id="GO:0004674">
    <property type="term" value="F:protein serine/threonine kinase activity"/>
    <property type="evidence" value="ECO:0007669"/>
    <property type="project" value="UniProtKB-KW"/>
</dbReference>
<feature type="region of interest" description="Disordered" evidence="6">
    <location>
        <begin position="204"/>
        <end position="392"/>
    </location>
</feature>
<name>A0A4T0QJQ4_9BASI</name>
<dbReference type="FunFam" id="1.10.510.10:FF:000224">
    <property type="entry name" value="serine/threonine-protein kinase mph1 isoform X1"/>
    <property type="match status" value="1"/>
</dbReference>
<keyword evidence="5" id="KW-0067">ATP-binding</keyword>
<dbReference type="Gene3D" id="3.30.200.20">
    <property type="entry name" value="Phosphorylase Kinase, domain 1"/>
    <property type="match status" value="1"/>
</dbReference>
<dbReference type="PROSITE" id="PS50011">
    <property type="entry name" value="PROTEIN_KINASE_DOM"/>
    <property type="match status" value="1"/>
</dbReference>
<keyword evidence="1" id="KW-0723">Serine/threonine-protein kinase</keyword>
<dbReference type="Proteomes" id="UP000305647">
    <property type="component" value="Unassembled WGS sequence"/>
</dbReference>
<evidence type="ECO:0000256" key="2">
    <source>
        <dbReference type="ARBA" id="ARBA00022679"/>
    </source>
</evidence>
<evidence type="ECO:0000313" key="11">
    <source>
        <dbReference type="Proteomes" id="UP000305647"/>
    </source>
</evidence>
<evidence type="ECO:0000313" key="10">
    <source>
        <dbReference type="EMBL" id="TIC62786.1"/>
    </source>
</evidence>
<dbReference type="GO" id="GO:0004712">
    <property type="term" value="F:protein serine/threonine/tyrosine kinase activity"/>
    <property type="evidence" value="ECO:0007669"/>
    <property type="project" value="TreeGrafter"/>
</dbReference>
<feature type="compositionally biased region" description="Basic and acidic residues" evidence="6">
    <location>
        <begin position="277"/>
        <end position="361"/>
    </location>
</feature>
<evidence type="ECO:0000259" key="7">
    <source>
        <dbReference type="PROSITE" id="PS50011"/>
    </source>
</evidence>
<feature type="compositionally biased region" description="Polar residues" evidence="6">
    <location>
        <begin position="108"/>
        <end position="135"/>
    </location>
</feature>
<dbReference type="FunFam" id="3.30.200.20:FF:000131">
    <property type="entry name" value="Dual specificity protein kinase TTK"/>
    <property type="match status" value="1"/>
</dbReference>
<dbReference type="InterPro" id="IPR027084">
    <property type="entry name" value="Mps1_cat"/>
</dbReference>
<dbReference type="InterPro" id="IPR000719">
    <property type="entry name" value="Prot_kinase_dom"/>
</dbReference>
<dbReference type="GO" id="GO:0034501">
    <property type="term" value="P:protein localization to kinetochore"/>
    <property type="evidence" value="ECO:0007669"/>
    <property type="project" value="TreeGrafter"/>
</dbReference>
<dbReference type="EMBL" id="SPRC01000055">
    <property type="protein sequence ID" value="TIB75927.1"/>
    <property type="molecule type" value="Genomic_DNA"/>
</dbReference>
<dbReference type="Proteomes" id="UP000310685">
    <property type="component" value="Unassembled WGS sequence"/>
</dbReference>
<protein>
    <submittedName>
        <fullName evidence="10">Kinase-like protein</fullName>
    </submittedName>
</protein>
<feature type="compositionally biased region" description="Polar residues" evidence="6">
    <location>
        <begin position="251"/>
        <end position="275"/>
    </location>
</feature>
<dbReference type="SUPFAM" id="SSF56112">
    <property type="entry name" value="Protein kinase-like (PK-like)"/>
    <property type="match status" value="1"/>
</dbReference>
<dbReference type="GO" id="GO:0000776">
    <property type="term" value="C:kinetochore"/>
    <property type="evidence" value="ECO:0007669"/>
    <property type="project" value="TreeGrafter"/>
</dbReference>
<keyword evidence="4 10" id="KW-0418">Kinase</keyword>
<sequence>MDTPSTPAKSNNQQLPTLSPGTQEFLKRHNLDQRLLDSDDDDDDSFDPALLASASRNALANSKITTDSNNLKESSNRDLKDISNKDLSNRPTANLPRRATPPDFKRSSPLSASVIANSNVKPTNIENKTPANFHTLTRKDVPSSQQRPLRLLPETPNIPSSSTSQNPRTATSTVRRRRPAAGTQRPDKKWTPAMLQMLQGGHDEEDFDSLEGSDGGAYQSTSYNTPESAISGYSPENNRETKERPMLGRSFPSTSSYSASENSVRNTPPSLTRSTHNLKERDSDEEERHRAALEERRRKDEEDEEQRERERQQELEREKERERERERQEKEDRAKKEVEEQRERERQQQEEQQKRQQEEQLLRQQQQQQMEEEQRRRQQASAPPLTDAIVPLQPPSYVPPQQMAWPQPNPYLGMRPPSYISVNGVPYMRLDELGKGGSSKVYRVLSSQNELHAIKRVRLDKCDPETVTGYLNEISLLQRLRGNDRIIKLWDWERTGGKLVMRMECGEIDFARLLHEQQGKRLNMNFVGMYWEQMLRAVHAIHEEAIVHSDLKPANFVLVKGSLKLIDFGIAKAIPNDTTNIHRDSQVGTINYMSPEAITNPSGLGNKRGLKLGRPSDVWSLGCILYQMIYSHPPFYHYQNIHKKLSAIPDPNVVIDFPTYSIPVEPPQRTASGTYEPVHRQDLAVKVDQDVLKTMKSCLNRDARKRMTIPELLDSDEFLQPKQSTQSPNGKANTLSINHAQMNQLVKQVIQFGKSQSNNPSVLKPETVSGVTQALWKTLGDAQN</sequence>
<feature type="compositionally biased region" description="Polar residues" evidence="6">
    <location>
        <begin position="157"/>
        <end position="173"/>
    </location>
</feature>
<dbReference type="AlphaFoldDB" id="A0A4T0QJQ4"/>
<dbReference type="GO" id="GO:0005524">
    <property type="term" value="F:ATP binding"/>
    <property type="evidence" value="ECO:0007669"/>
    <property type="project" value="UniProtKB-KW"/>
</dbReference>
<evidence type="ECO:0000313" key="13">
    <source>
        <dbReference type="Proteomes" id="UP000310708"/>
    </source>
</evidence>
<feature type="region of interest" description="Disordered" evidence="6">
    <location>
        <begin position="60"/>
        <end position="192"/>
    </location>
</feature>
<dbReference type="SMART" id="SM00220">
    <property type="entry name" value="S_TKc"/>
    <property type="match status" value="1"/>
</dbReference>
<feature type="compositionally biased region" description="Basic and acidic residues" evidence="6">
    <location>
        <begin position="237"/>
        <end position="246"/>
    </location>
</feature>
<evidence type="ECO:0000313" key="12">
    <source>
        <dbReference type="Proteomes" id="UP000310685"/>
    </source>
</evidence>
<dbReference type="GO" id="GO:0007094">
    <property type="term" value="P:mitotic spindle assembly checkpoint signaling"/>
    <property type="evidence" value="ECO:0007669"/>
    <property type="project" value="TreeGrafter"/>
</dbReference>
<dbReference type="PANTHER" id="PTHR22974:SF21">
    <property type="entry name" value="DUAL SPECIFICITY PROTEIN KINASE TTK"/>
    <property type="match status" value="1"/>
</dbReference>
<dbReference type="EMBL" id="SPRO01000058">
    <property type="protein sequence ID" value="TIC25381.1"/>
    <property type="molecule type" value="Genomic_DNA"/>
</dbReference>
<dbReference type="GO" id="GO:0033316">
    <property type="term" value="P:meiotic spindle assembly checkpoint signaling"/>
    <property type="evidence" value="ECO:0007669"/>
    <property type="project" value="TreeGrafter"/>
</dbReference>
<feature type="region of interest" description="Disordered" evidence="6">
    <location>
        <begin position="715"/>
        <end position="734"/>
    </location>
</feature>
<evidence type="ECO:0000313" key="9">
    <source>
        <dbReference type="EMBL" id="TIC25381.1"/>
    </source>
</evidence>
<dbReference type="PANTHER" id="PTHR22974">
    <property type="entry name" value="MIXED LINEAGE PROTEIN KINASE"/>
    <property type="match status" value="1"/>
</dbReference>
<dbReference type="InterPro" id="IPR011009">
    <property type="entry name" value="Kinase-like_dom_sf"/>
</dbReference>
<evidence type="ECO:0000256" key="4">
    <source>
        <dbReference type="ARBA" id="ARBA00022777"/>
    </source>
</evidence>
<organism evidence="10 13">
    <name type="scientific">Wallemia mellicola</name>
    <dbReference type="NCBI Taxonomy" id="1708541"/>
    <lineage>
        <taxon>Eukaryota</taxon>
        <taxon>Fungi</taxon>
        <taxon>Dikarya</taxon>
        <taxon>Basidiomycota</taxon>
        <taxon>Wallemiomycotina</taxon>
        <taxon>Wallemiomycetes</taxon>
        <taxon>Wallemiales</taxon>
        <taxon>Wallemiaceae</taxon>
        <taxon>Wallemia</taxon>
    </lineage>
</organism>
<keyword evidence="2" id="KW-0808">Transferase</keyword>
<proteinExistence type="predicted"/>
<comment type="caution">
    <text evidence="10">The sequence shown here is derived from an EMBL/GenBank/DDBJ whole genome shotgun (WGS) entry which is preliminary data.</text>
</comment>
<feature type="compositionally biased region" description="Polar residues" evidence="6">
    <location>
        <begin position="721"/>
        <end position="734"/>
    </location>
</feature>
<evidence type="ECO:0000313" key="8">
    <source>
        <dbReference type="EMBL" id="TIB75927.1"/>
    </source>
</evidence>
<dbReference type="Gene3D" id="1.10.510.10">
    <property type="entry name" value="Transferase(Phosphotransferase) domain 1"/>
    <property type="match status" value="1"/>
</dbReference>
<reference evidence="11 12" key="1">
    <citation type="submission" date="2019-03" db="EMBL/GenBank/DDBJ databases">
        <title>Sequencing 25 genomes of Wallemia mellicola.</title>
        <authorList>
            <person name="Gostincar C."/>
        </authorList>
    </citation>
    <scope>NUCLEOTIDE SEQUENCE [LARGE SCALE GENOMIC DNA]</scope>
    <source>
        <strain evidence="8 12">EXF-6152</strain>
        <strain evidence="10 13">EXF-757</strain>
        <strain evidence="9 11">EXF-8738</strain>
    </source>
</reference>
<keyword evidence="3" id="KW-0547">Nucleotide-binding</keyword>
<evidence type="ECO:0000256" key="3">
    <source>
        <dbReference type="ARBA" id="ARBA00022741"/>
    </source>
</evidence>
<dbReference type="PROSITE" id="PS00108">
    <property type="entry name" value="PROTEIN_KINASE_ST"/>
    <property type="match status" value="1"/>
</dbReference>
<dbReference type="InterPro" id="IPR008271">
    <property type="entry name" value="Ser/Thr_kinase_AS"/>
</dbReference>
<feature type="domain" description="Protein kinase" evidence="7">
    <location>
        <begin position="427"/>
        <end position="719"/>
    </location>
</feature>
<dbReference type="Proteomes" id="UP000310708">
    <property type="component" value="Unassembled WGS sequence"/>
</dbReference>
<dbReference type="Pfam" id="PF00069">
    <property type="entry name" value="Pkinase"/>
    <property type="match status" value="1"/>
</dbReference>
<feature type="compositionally biased region" description="Polar residues" evidence="6">
    <location>
        <begin position="218"/>
        <end position="228"/>
    </location>
</feature>
<evidence type="ECO:0000256" key="1">
    <source>
        <dbReference type="ARBA" id="ARBA00022527"/>
    </source>
</evidence>
<dbReference type="EMBL" id="SPRX01000061">
    <property type="protein sequence ID" value="TIC62786.1"/>
    <property type="molecule type" value="Genomic_DNA"/>
</dbReference>
<feature type="compositionally biased region" description="Polar residues" evidence="6">
    <location>
        <begin position="63"/>
        <end position="73"/>
    </location>
</feature>
<accession>A0A4T0QJQ4</accession>